<sequence>MAIHYQCRHCGTKLGTISEWTADEKTLGFHMLDEEERENMIRYDNRGDIHVDTICEDCEKTLSDHPDYHQYESFLQ</sequence>
<evidence type="ECO:0000313" key="2">
    <source>
        <dbReference type="Proteomes" id="UP000278746"/>
    </source>
</evidence>
<evidence type="ECO:0000313" key="1">
    <source>
        <dbReference type="EMBL" id="RNA66041.1"/>
    </source>
</evidence>
<reference evidence="1 2" key="1">
    <citation type="submission" date="2018-10" db="EMBL/GenBank/DDBJ databases">
        <title>Bacillus Keqinensis sp. nov., a moderately halophilic bacterium isolated from a saline-alkaline lake.</title>
        <authorList>
            <person name="Wang H."/>
        </authorList>
    </citation>
    <scope>NUCLEOTIDE SEQUENCE [LARGE SCALE GENOMIC DNA]</scope>
    <source>
        <strain evidence="1 2">KQ-3</strain>
    </source>
</reference>
<dbReference type="GO" id="GO:0010468">
    <property type="term" value="P:regulation of gene expression"/>
    <property type="evidence" value="ECO:0007669"/>
    <property type="project" value="InterPro"/>
</dbReference>
<dbReference type="Proteomes" id="UP000278746">
    <property type="component" value="Unassembled WGS sequence"/>
</dbReference>
<dbReference type="AlphaFoldDB" id="A0A3M7TP71"/>
<accession>A0A3M7TP71</accession>
<comment type="caution">
    <text evidence="1">The sequence shown here is derived from an EMBL/GenBank/DDBJ whole genome shotgun (WGS) entry which is preliminary data.</text>
</comment>
<name>A0A3M7TP71_9BACI</name>
<keyword evidence="2" id="KW-1185">Reference proteome</keyword>
<dbReference type="OrthoDB" id="2084556at2"/>
<proteinExistence type="predicted"/>
<dbReference type="InterPro" id="IPR020115">
    <property type="entry name" value="Fin"/>
</dbReference>
<protein>
    <submittedName>
        <fullName evidence="1">Anti-sigma-F factor Fin family protein</fullName>
    </submittedName>
</protein>
<gene>
    <name evidence="1" type="ORF">EBO34_20020</name>
</gene>
<dbReference type="Pfam" id="PF10955">
    <property type="entry name" value="Fin"/>
    <property type="match status" value="1"/>
</dbReference>
<organism evidence="1 2">
    <name type="scientific">Alteribacter keqinensis</name>
    <dbReference type="NCBI Taxonomy" id="2483800"/>
    <lineage>
        <taxon>Bacteria</taxon>
        <taxon>Bacillati</taxon>
        <taxon>Bacillota</taxon>
        <taxon>Bacilli</taxon>
        <taxon>Bacillales</taxon>
        <taxon>Bacillaceae</taxon>
        <taxon>Alteribacter</taxon>
    </lineage>
</organism>
<dbReference type="RefSeq" id="WP_122901971.1">
    <property type="nucleotide sequence ID" value="NZ_RHIB01000005.1"/>
</dbReference>
<dbReference type="EMBL" id="RHIB01000005">
    <property type="protein sequence ID" value="RNA66041.1"/>
    <property type="molecule type" value="Genomic_DNA"/>
</dbReference>